<reference evidence="3 4" key="1">
    <citation type="submission" date="2024-01" db="EMBL/GenBank/DDBJ databases">
        <title>Draft genome sequence of Gordonia sp. PKS22-38.</title>
        <authorList>
            <person name="Suphannarot A."/>
            <person name="Mingma R."/>
        </authorList>
    </citation>
    <scope>NUCLEOTIDE SEQUENCE [LARGE SCALE GENOMIC DNA]</scope>
    <source>
        <strain evidence="3 4">PKS22-38</strain>
    </source>
</reference>
<dbReference type="PANTHER" id="PTHR43798:SF31">
    <property type="entry name" value="AB HYDROLASE SUPERFAMILY PROTEIN YCLE"/>
    <property type="match status" value="1"/>
</dbReference>
<dbReference type="Proteomes" id="UP001335729">
    <property type="component" value="Unassembled WGS sequence"/>
</dbReference>
<comment type="caution">
    <text evidence="3">The sequence shown here is derived from an EMBL/GenBank/DDBJ whole genome shotgun (WGS) entry which is preliminary data.</text>
</comment>
<dbReference type="PRINTS" id="PR00111">
    <property type="entry name" value="ABHYDROLASE"/>
</dbReference>
<dbReference type="PANTHER" id="PTHR43798">
    <property type="entry name" value="MONOACYLGLYCEROL LIPASE"/>
    <property type="match status" value="1"/>
</dbReference>
<dbReference type="Gene3D" id="3.40.50.1820">
    <property type="entry name" value="alpha/beta hydrolase"/>
    <property type="match status" value="1"/>
</dbReference>
<gene>
    <name evidence="3" type="ORF">V1Y59_11385</name>
</gene>
<proteinExistence type="predicted"/>
<evidence type="ECO:0000259" key="2">
    <source>
        <dbReference type="Pfam" id="PF00561"/>
    </source>
</evidence>
<dbReference type="Pfam" id="PF00561">
    <property type="entry name" value="Abhydrolase_1"/>
    <property type="match status" value="1"/>
</dbReference>
<dbReference type="InterPro" id="IPR000073">
    <property type="entry name" value="AB_hydrolase_1"/>
</dbReference>
<dbReference type="EMBL" id="JAZDUE010000008">
    <property type="protein sequence ID" value="MEE4023682.1"/>
    <property type="molecule type" value="Genomic_DNA"/>
</dbReference>
<sequence length="282" mass="30296">MSAVSAITRFAVHLNSTLCSPAFSSRSGSHRVSGSGPGLILLNGFGASGAVWPMALGELASRHRVIAVDTRGTGGSRRLTTAFTIEDLADDVWATMLGAGVTEATVVGWSMGGMVAQELAIRHPEAVSRLILINTVAPIPAMQIPICRTSWTLWRLALRNATDGWRRAVWSLGGPGAQHEAPLELRELTAQLRTSGITWWTPLLQSAASTTWRRPERLRDIMAPTTILHGREDPIVPVHNANILAALIPAAQVEIIDHVGHLLPYEATGKLLDVLNREGEAP</sequence>
<feature type="domain" description="AB hydrolase-1" evidence="2">
    <location>
        <begin position="39"/>
        <end position="266"/>
    </location>
</feature>
<organism evidence="3 4">
    <name type="scientific">Gordonia prachuapensis</name>
    <dbReference type="NCBI Taxonomy" id="3115651"/>
    <lineage>
        <taxon>Bacteria</taxon>
        <taxon>Bacillati</taxon>
        <taxon>Actinomycetota</taxon>
        <taxon>Actinomycetes</taxon>
        <taxon>Mycobacteriales</taxon>
        <taxon>Gordoniaceae</taxon>
        <taxon>Gordonia</taxon>
    </lineage>
</organism>
<dbReference type="GO" id="GO:0016787">
    <property type="term" value="F:hydrolase activity"/>
    <property type="evidence" value="ECO:0007669"/>
    <property type="project" value="UniProtKB-KW"/>
</dbReference>
<evidence type="ECO:0000256" key="1">
    <source>
        <dbReference type="ARBA" id="ARBA00022801"/>
    </source>
</evidence>
<evidence type="ECO:0000313" key="3">
    <source>
        <dbReference type="EMBL" id="MEE4023682.1"/>
    </source>
</evidence>
<protein>
    <submittedName>
        <fullName evidence="3">Alpha/beta hydrolase</fullName>
    </submittedName>
</protein>
<dbReference type="InterPro" id="IPR029058">
    <property type="entry name" value="AB_hydrolase_fold"/>
</dbReference>
<keyword evidence="1 3" id="KW-0378">Hydrolase</keyword>
<dbReference type="InterPro" id="IPR050266">
    <property type="entry name" value="AB_hydrolase_sf"/>
</dbReference>
<name>A0ABU7MTN0_9ACTN</name>
<evidence type="ECO:0000313" key="4">
    <source>
        <dbReference type="Proteomes" id="UP001335729"/>
    </source>
</evidence>
<accession>A0ABU7MTN0</accession>
<dbReference type="SUPFAM" id="SSF53474">
    <property type="entry name" value="alpha/beta-Hydrolases"/>
    <property type="match status" value="1"/>
</dbReference>
<dbReference type="RefSeq" id="WP_330505077.1">
    <property type="nucleotide sequence ID" value="NZ_JAZDUE010000008.1"/>
</dbReference>
<keyword evidence="4" id="KW-1185">Reference proteome</keyword>